<feature type="transmembrane region" description="Helical" evidence="5">
    <location>
        <begin position="36"/>
        <end position="55"/>
    </location>
</feature>
<feature type="transmembrane region" description="Helical" evidence="5">
    <location>
        <begin position="75"/>
        <end position="97"/>
    </location>
</feature>
<comment type="subcellular location">
    <subcellularLocation>
        <location evidence="1">Membrane</location>
        <topology evidence="1">Multi-pass membrane protein</topology>
    </subcellularLocation>
</comment>
<dbReference type="Gene3D" id="3.40.33.10">
    <property type="entry name" value="CAP"/>
    <property type="match status" value="1"/>
</dbReference>
<evidence type="ECO:0000256" key="5">
    <source>
        <dbReference type="SAM" id="Phobius"/>
    </source>
</evidence>
<feature type="transmembrane region" description="Helical" evidence="5">
    <location>
        <begin position="109"/>
        <end position="133"/>
    </location>
</feature>
<keyword evidence="2 5" id="KW-0812">Transmembrane</keyword>
<dbReference type="AlphaFoldDB" id="A0A0G1CQC4"/>
<evidence type="ECO:0000256" key="4">
    <source>
        <dbReference type="ARBA" id="ARBA00023136"/>
    </source>
</evidence>
<keyword evidence="4 5" id="KW-0472">Membrane</keyword>
<feature type="transmembrane region" description="Helical" evidence="5">
    <location>
        <begin position="6"/>
        <end position="24"/>
    </location>
</feature>
<dbReference type="Pfam" id="PF00188">
    <property type="entry name" value="CAP"/>
    <property type="match status" value="1"/>
</dbReference>
<dbReference type="InterPro" id="IPR003825">
    <property type="entry name" value="Colicin-V_CvpA"/>
</dbReference>
<dbReference type="GO" id="GO:0009403">
    <property type="term" value="P:toxin biosynthetic process"/>
    <property type="evidence" value="ECO:0007669"/>
    <property type="project" value="InterPro"/>
</dbReference>
<dbReference type="Pfam" id="PF02674">
    <property type="entry name" value="Colicin_V"/>
    <property type="match status" value="1"/>
</dbReference>
<sequence>MFFPSLHGNWVDFLIILFVVFYIWDGWGKGFISQMLDLVVFIGAFLLALKLYPFLANILVANFSFPQGIARAGGFFILGIVLEQVLANLAGWAMGKIHEKWHRHKLNRFLAVIPLAANAIVLIAFVLTLLLGLPIQGQIKAAISDSKLAKPLISKTQNLERILSKIFGQALGDSLNFVTVPTKLEGRDQVKLNFNQHELTVDEGSETEMLSRVNKERRDRGIKELVENDKLRDLARNYARDMFERGYFSHYNPEGESPFDRMEKAGITYQTAGENLALSPNVTVAHEGLMQSQGHRENILNPDFGRVGIGVIDGGIYGKMFVQEFTN</sequence>
<dbReference type="InterPro" id="IPR014044">
    <property type="entry name" value="CAP_dom"/>
</dbReference>
<evidence type="ECO:0000256" key="2">
    <source>
        <dbReference type="ARBA" id="ARBA00022692"/>
    </source>
</evidence>
<dbReference type="InterPro" id="IPR035940">
    <property type="entry name" value="CAP_sf"/>
</dbReference>
<evidence type="ECO:0000313" key="8">
    <source>
        <dbReference type="Proteomes" id="UP000034050"/>
    </source>
</evidence>
<evidence type="ECO:0000259" key="6">
    <source>
        <dbReference type="Pfam" id="PF00188"/>
    </source>
</evidence>
<organism evidence="7 8">
    <name type="scientific">Candidatus Gottesmanbacteria bacterium GW2011_GWB1_43_11</name>
    <dbReference type="NCBI Taxonomy" id="1618446"/>
    <lineage>
        <taxon>Bacteria</taxon>
        <taxon>Candidatus Gottesmaniibacteriota</taxon>
    </lineage>
</organism>
<dbReference type="CDD" id="cd05379">
    <property type="entry name" value="CAP_bacterial"/>
    <property type="match status" value="1"/>
</dbReference>
<reference evidence="7 8" key="1">
    <citation type="journal article" date="2015" name="Nature">
        <title>rRNA introns, odd ribosomes, and small enigmatic genomes across a large radiation of phyla.</title>
        <authorList>
            <person name="Brown C.T."/>
            <person name="Hug L.A."/>
            <person name="Thomas B.C."/>
            <person name="Sharon I."/>
            <person name="Castelle C.J."/>
            <person name="Singh A."/>
            <person name="Wilkins M.J."/>
            <person name="Williams K.H."/>
            <person name="Banfield J.F."/>
        </authorList>
    </citation>
    <scope>NUCLEOTIDE SEQUENCE [LARGE SCALE GENOMIC DNA]</scope>
</reference>
<proteinExistence type="predicted"/>
<gene>
    <name evidence="7" type="ORF">UV61_C0001G0054</name>
</gene>
<dbReference type="GO" id="GO:0016020">
    <property type="term" value="C:membrane"/>
    <property type="evidence" value="ECO:0007669"/>
    <property type="project" value="UniProtKB-SubCell"/>
</dbReference>
<protein>
    <recommendedName>
        <fullName evidence="6">SCP domain-containing protein</fullName>
    </recommendedName>
</protein>
<name>A0A0G1CQC4_9BACT</name>
<feature type="domain" description="SCP" evidence="6">
    <location>
        <begin position="210"/>
        <end position="325"/>
    </location>
</feature>
<comment type="caution">
    <text evidence="7">The sequence shown here is derived from an EMBL/GenBank/DDBJ whole genome shotgun (WGS) entry which is preliminary data.</text>
</comment>
<evidence type="ECO:0000313" key="7">
    <source>
        <dbReference type="EMBL" id="KKS87647.1"/>
    </source>
</evidence>
<evidence type="ECO:0000256" key="3">
    <source>
        <dbReference type="ARBA" id="ARBA00022989"/>
    </source>
</evidence>
<dbReference type="PANTHER" id="PTHR31157:SF1">
    <property type="entry name" value="SCP DOMAIN-CONTAINING PROTEIN"/>
    <property type="match status" value="1"/>
</dbReference>
<dbReference type="STRING" id="1618446.UV61_C0001G0054"/>
<keyword evidence="3 5" id="KW-1133">Transmembrane helix</keyword>
<accession>A0A0G1CQC4</accession>
<dbReference type="PANTHER" id="PTHR31157">
    <property type="entry name" value="SCP DOMAIN-CONTAINING PROTEIN"/>
    <property type="match status" value="1"/>
</dbReference>
<dbReference type="EMBL" id="LCFD01000001">
    <property type="protein sequence ID" value="KKS87647.1"/>
    <property type="molecule type" value="Genomic_DNA"/>
</dbReference>
<evidence type="ECO:0000256" key="1">
    <source>
        <dbReference type="ARBA" id="ARBA00004141"/>
    </source>
</evidence>
<dbReference type="SUPFAM" id="SSF55797">
    <property type="entry name" value="PR-1-like"/>
    <property type="match status" value="1"/>
</dbReference>
<dbReference type="Proteomes" id="UP000034050">
    <property type="component" value="Unassembled WGS sequence"/>
</dbReference>